<dbReference type="CDD" id="cd21452">
    <property type="entry name" value="DLC-like_DYNLL1_DYNLL2"/>
    <property type="match status" value="1"/>
</dbReference>
<dbReference type="InterPro" id="IPR001372">
    <property type="entry name" value="Dynein_light_chain_typ-1/2"/>
</dbReference>
<sequence length="97" mass="11014">MSLQGKDEGEKFKVMIKASDMADDMQSQIIELAQTAIQKYSVEKDIAGFLKKELDRNYGATWHAVVGKNFGSYVTHESNYFLYFYVGPLAFLLFKTG</sequence>
<dbReference type="OrthoDB" id="10033309at2759"/>
<keyword evidence="7" id="KW-0509">mRNA transport</keyword>
<evidence type="ECO:0000256" key="3">
    <source>
        <dbReference type="ARBA" id="ARBA00010156"/>
    </source>
</evidence>
<dbReference type="InterPro" id="IPR019763">
    <property type="entry name" value="Dynein_light_1/2_CS"/>
</dbReference>
<evidence type="ECO:0000256" key="13">
    <source>
        <dbReference type="ARBA" id="ARBA00023212"/>
    </source>
</evidence>
<name>A0A5E8BRR2_9ASCO</name>
<dbReference type="GO" id="GO:0005874">
    <property type="term" value="C:microtubule"/>
    <property type="evidence" value="ECO:0007669"/>
    <property type="project" value="UniProtKB-KW"/>
</dbReference>
<comment type="subcellular location">
    <subcellularLocation>
        <location evidence="1 15">Cytoplasm</location>
        <location evidence="1 15">Cytoskeleton</location>
    </subcellularLocation>
    <subcellularLocation>
        <location evidence="2">Nucleus</location>
        <location evidence="2">Nuclear pore complex</location>
    </subcellularLocation>
</comment>
<evidence type="ECO:0000256" key="7">
    <source>
        <dbReference type="ARBA" id="ARBA00022816"/>
    </source>
</evidence>
<evidence type="ECO:0000256" key="4">
    <source>
        <dbReference type="ARBA" id="ARBA00022448"/>
    </source>
</evidence>
<evidence type="ECO:0000256" key="1">
    <source>
        <dbReference type="ARBA" id="ARBA00004245"/>
    </source>
</evidence>
<dbReference type="GO" id="GO:0051028">
    <property type="term" value="P:mRNA transport"/>
    <property type="evidence" value="ECO:0007669"/>
    <property type="project" value="UniProtKB-KW"/>
</dbReference>
<evidence type="ECO:0000256" key="9">
    <source>
        <dbReference type="ARBA" id="ARBA00023010"/>
    </source>
</evidence>
<evidence type="ECO:0000256" key="6">
    <source>
        <dbReference type="ARBA" id="ARBA00022701"/>
    </source>
</evidence>
<evidence type="ECO:0000256" key="15">
    <source>
        <dbReference type="RuleBase" id="RU365010"/>
    </source>
</evidence>
<comment type="function">
    <text evidence="15">Acts as one of several non-catalytic accessory components of the cytoplasmic dynein complex that are thought to be involved in linking dynein to cargos and to adapter proteins that regulate dynein function. Cytoplasmic dynein acts as a motor for the intracellular retrograde motility of vesicles and organelles along microtubules. May play a role in changing or maintaining the spatial distribution of cytoskeletal structures.</text>
</comment>
<dbReference type="GO" id="GO:0045505">
    <property type="term" value="F:dynein intermediate chain binding"/>
    <property type="evidence" value="ECO:0007669"/>
    <property type="project" value="TreeGrafter"/>
</dbReference>
<keyword evidence="13 15" id="KW-0206">Cytoskeleton</keyword>
<comment type="subunit">
    <text evidence="15">Cytoplasmic dynein consists of two catalytic heavy chains (HCs) and a number of non-catalytic subunits which present intermediate chains (ICs), light intermediate chains (LICs) and light chains (LCs).</text>
</comment>
<evidence type="ECO:0000313" key="17">
    <source>
        <dbReference type="Proteomes" id="UP000398389"/>
    </source>
</evidence>
<keyword evidence="9" id="KW-0811">Translocation</keyword>
<dbReference type="PANTHER" id="PTHR11886:SF35">
    <property type="entry name" value="DYNEIN LIGHT CHAIN"/>
    <property type="match status" value="1"/>
</dbReference>
<dbReference type="AlphaFoldDB" id="A0A5E8BRR2"/>
<keyword evidence="8" id="KW-0653">Protein transport</keyword>
<dbReference type="InterPro" id="IPR037177">
    <property type="entry name" value="DLC_sf"/>
</dbReference>
<dbReference type="GO" id="GO:0007017">
    <property type="term" value="P:microtubule-based process"/>
    <property type="evidence" value="ECO:0007669"/>
    <property type="project" value="InterPro"/>
</dbReference>
<organism evidence="16 17">
    <name type="scientific">Magnusiomyces paraingens</name>
    <dbReference type="NCBI Taxonomy" id="2606893"/>
    <lineage>
        <taxon>Eukaryota</taxon>
        <taxon>Fungi</taxon>
        <taxon>Dikarya</taxon>
        <taxon>Ascomycota</taxon>
        <taxon>Saccharomycotina</taxon>
        <taxon>Dipodascomycetes</taxon>
        <taxon>Dipodascales</taxon>
        <taxon>Dipodascaceae</taxon>
        <taxon>Magnusiomyces</taxon>
    </lineage>
</organism>
<gene>
    <name evidence="16" type="ORF">SAPINGB_P003736</name>
</gene>
<evidence type="ECO:0000256" key="2">
    <source>
        <dbReference type="ARBA" id="ARBA00004567"/>
    </source>
</evidence>
<dbReference type="FunFam" id="3.30.740.10:FF:000005">
    <property type="entry name" value="Dynein light chain"/>
    <property type="match status" value="1"/>
</dbReference>
<evidence type="ECO:0000256" key="11">
    <source>
        <dbReference type="ARBA" id="ARBA00023132"/>
    </source>
</evidence>
<keyword evidence="6 15" id="KW-0493">Microtubule</keyword>
<evidence type="ECO:0000313" key="16">
    <source>
        <dbReference type="EMBL" id="VVT53761.1"/>
    </source>
</evidence>
<keyword evidence="4 15" id="KW-0813">Transport</keyword>
<dbReference type="Gene3D" id="3.30.740.10">
    <property type="entry name" value="Protein Inhibitor Of Neuronal Nitric Oxide Synthase"/>
    <property type="match status" value="1"/>
</dbReference>
<dbReference type="GO" id="GO:0005868">
    <property type="term" value="C:cytoplasmic dynein complex"/>
    <property type="evidence" value="ECO:0007669"/>
    <property type="project" value="TreeGrafter"/>
</dbReference>
<evidence type="ECO:0000256" key="8">
    <source>
        <dbReference type="ARBA" id="ARBA00022927"/>
    </source>
</evidence>
<dbReference type="GeneID" id="43582552"/>
<reference evidence="16 17" key="1">
    <citation type="submission" date="2019-09" db="EMBL/GenBank/DDBJ databases">
        <authorList>
            <person name="Brejova B."/>
        </authorList>
    </citation>
    <scope>NUCLEOTIDE SEQUENCE [LARGE SCALE GENOMIC DNA]</scope>
</reference>
<protein>
    <recommendedName>
        <fullName evidence="15">Dynein light chain</fullName>
    </recommendedName>
</protein>
<keyword evidence="5 15" id="KW-0963">Cytoplasm</keyword>
<keyword evidence="12 15" id="KW-0505">Motor protein</keyword>
<dbReference type="PANTHER" id="PTHR11886">
    <property type="entry name" value="DYNEIN LIGHT CHAIN"/>
    <property type="match status" value="1"/>
</dbReference>
<keyword evidence="10 15" id="KW-0243">Dynein</keyword>
<keyword evidence="14" id="KW-0539">Nucleus</keyword>
<dbReference type="GO" id="GO:0005643">
    <property type="term" value="C:nuclear pore"/>
    <property type="evidence" value="ECO:0007669"/>
    <property type="project" value="UniProtKB-SubCell"/>
</dbReference>
<dbReference type="PROSITE" id="PS01239">
    <property type="entry name" value="DYNEIN_LIGHT_1"/>
    <property type="match status" value="1"/>
</dbReference>
<dbReference type="Proteomes" id="UP000398389">
    <property type="component" value="Unassembled WGS sequence"/>
</dbReference>
<evidence type="ECO:0000256" key="12">
    <source>
        <dbReference type="ARBA" id="ARBA00023175"/>
    </source>
</evidence>
<dbReference type="Pfam" id="PF01221">
    <property type="entry name" value="Dynein_light"/>
    <property type="match status" value="1"/>
</dbReference>
<keyword evidence="11" id="KW-0906">Nuclear pore complex</keyword>
<dbReference type="SUPFAM" id="SSF54648">
    <property type="entry name" value="DLC"/>
    <property type="match status" value="1"/>
</dbReference>
<evidence type="ECO:0000256" key="5">
    <source>
        <dbReference type="ARBA" id="ARBA00022490"/>
    </source>
</evidence>
<comment type="similarity">
    <text evidence="3 15">Belongs to the dynein light chain family.</text>
</comment>
<dbReference type="EMBL" id="CABVLU010000003">
    <property type="protein sequence ID" value="VVT53761.1"/>
    <property type="molecule type" value="Genomic_DNA"/>
</dbReference>
<proteinExistence type="inferred from homology"/>
<dbReference type="SMART" id="SM01375">
    <property type="entry name" value="Dynein_light"/>
    <property type="match status" value="1"/>
</dbReference>
<evidence type="ECO:0000256" key="10">
    <source>
        <dbReference type="ARBA" id="ARBA00023017"/>
    </source>
</evidence>
<dbReference type="RefSeq" id="XP_031854343.1">
    <property type="nucleotide sequence ID" value="XM_031998452.1"/>
</dbReference>
<dbReference type="GO" id="GO:0015031">
    <property type="term" value="P:protein transport"/>
    <property type="evidence" value="ECO:0007669"/>
    <property type="project" value="UniProtKB-KW"/>
</dbReference>
<keyword evidence="17" id="KW-1185">Reference proteome</keyword>
<evidence type="ECO:0000256" key="14">
    <source>
        <dbReference type="ARBA" id="ARBA00023242"/>
    </source>
</evidence>
<accession>A0A5E8BRR2</accession>